<dbReference type="Proteomes" id="UP000803884">
    <property type="component" value="Unassembled WGS sequence"/>
</dbReference>
<dbReference type="RefSeq" id="XP_069231736.1">
    <property type="nucleotide sequence ID" value="XM_069371018.1"/>
</dbReference>
<evidence type="ECO:0000256" key="3">
    <source>
        <dbReference type="SAM" id="MobiDB-lite"/>
    </source>
</evidence>
<dbReference type="PANTHER" id="PTHR47845">
    <property type="entry name" value="NUCLEAR SPECKLE SPLICING REGULATORY PROTEIN 1 HOMOLOG"/>
    <property type="match status" value="1"/>
</dbReference>
<name>A0AB34KWI6_9PEZI</name>
<feature type="compositionally biased region" description="Basic and acidic residues" evidence="3">
    <location>
        <begin position="306"/>
        <end position="318"/>
    </location>
</feature>
<feature type="region of interest" description="Disordered" evidence="3">
    <location>
        <begin position="158"/>
        <end position="231"/>
    </location>
</feature>
<keyword evidence="6" id="KW-1185">Reference proteome</keyword>
<feature type="region of interest" description="Disordered" evidence="3">
    <location>
        <begin position="280"/>
        <end position="401"/>
    </location>
</feature>
<dbReference type="EMBL" id="JAAQHG020000006">
    <property type="protein sequence ID" value="KAL1588631.1"/>
    <property type="molecule type" value="Genomic_DNA"/>
</dbReference>
<evidence type="ECO:0000256" key="2">
    <source>
        <dbReference type="ARBA" id="ARBA00023054"/>
    </source>
</evidence>
<feature type="compositionally biased region" description="Basic and acidic residues" evidence="3">
    <location>
        <begin position="158"/>
        <end position="188"/>
    </location>
</feature>
<dbReference type="InterPro" id="IPR018612">
    <property type="entry name" value="NSRP1_N"/>
</dbReference>
<dbReference type="AlphaFoldDB" id="A0AB34KWI6"/>
<protein>
    <recommendedName>
        <fullName evidence="4">Nuclear speckle splicing regulatory protein 1 N-terminal domain-containing protein</fullName>
    </recommendedName>
</protein>
<sequence>MSLKYGLNLKKAAAPPRRKNILDDEPDDEEDDLPSAAPKEEVIEEAIDSFGGATPAKHGLNVPSRSKPAPTPRADDPPKPPRRRFDPDQDASGQDSSATLEARAAVKAAEELDPSIFDYDSFHDAKASVHEAKKEASRQDAIERKPKYINNLLDAAARRKQDQQVAKEKQLQRERENEGDEFADKEKFVTGAYKAQQEETRRLEEEEKRRTEEEDARKRRMGGGMQSFYRNMMDQSDKVRQEEIDAAMKLEREGGVRNVDEEKKRSDAEMAAELRAKGVNVHVNEDGQITDKRELLSAGLNVTPADKSKDGRSADHLRSSNRPVQSAFPRRDAGSRDAQRERQSRMVEEQLEASAKRKREEEEEQHAKEEREAKSKKTEKDVGDAKARYLARKAAKEKAGG</sequence>
<feature type="compositionally biased region" description="Acidic residues" evidence="3">
    <location>
        <begin position="23"/>
        <end position="33"/>
    </location>
</feature>
<feature type="compositionally biased region" description="Basic and acidic residues" evidence="3">
    <location>
        <begin position="73"/>
        <end position="87"/>
    </location>
</feature>
<dbReference type="GO" id="GO:0000381">
    <property type="term" value="P:regulation of alternative mRNA splicing, via spliceosome"/>
    <property type="evidence" value="ECO:0007669"/>
    <property type="project" value="InterPro"/>
</dbReference>
<feature type="compositionally biased region" description="Basic and acidic residues" evidence="3">
    <location>
        <begin position="329"/>
        <end position="387"/>
    </location>
</feature>
<proteinExistence type="inferred from homology"/>
<accession>A0AB34KWI6</accession>
<dbReference type="PANTHER" id="PTHR47845:SF1">
    <property type="entry name" value="NUCLEAR SPECKLE SPLICING REGULATORY PROTEIN 1 HOMOLOG"/>
    <property type="match status" value="1"/>
</dbReference>
<dbReference type="InterPro" id="IPR053246">
    <property type="entry name" value="NS_splicing_regulatory_protein"/>
</dbReference>
<comment type="similarity">
    <text evidence="1">Belongs to the NSRP1 family.</text>
</comment>
<evidence type="ECO:0000259" key="4">
    <source>
        <dbReference type="Pfam" id="PF09745"/>
    </source>
</evidence>
<feature type="region of interest" description="Disordered" evidence="3">
    <location>
        <begin position="1"/>
        <end position="106"/>
    </location>
</feature>
<comment type="caution">
    <text evidence="5">The sequence shown here is derived from an EMBL/GenBank/DDBJ whole genome shotgun (WGS) entry which is preliminary data.</text>
</comment>
<reference evidence="5 6" key="1">
    <citation type="journal article" date="2020" name="Microbiol. Resour. Announc.">
        <title>Draft Genome Sequence of a Cladosporium Species Isolated from the Mesophotic Ascidian Didemnum maculosum.</title>
        <authorList>
            <person name="Gioti A."/>
            <person name="Siaperas R."/>
            <person name="Nikolaivits E."/>
            <person name="Le Goff G."/>
            <person name="Ouazzani J."/>
            <person name="Kotoulas G."/>
            <person name="Topakas E."/>
        </authorList>
    </citation>
    <scope>NUCLEOTIDE SEQUENCE [LARGE SCALE GENOMIC DNA]</scope>
    <source>
        <strain evidence="5 6">TM138-S3</strain>
    </source>
</reference>
<evidence type="ECO:0000256" key="1">
    <source>
        <dbReference type="ARBA" id="ARBA00010126"/>
    </source>
</evidence>
<organism evidence="5 6">
    <name type="scientific">Cladosporium halotolerans</name>
    <dbReference type="NCBI Taxonomy" id="1052096"/>
    <lineage>
        <taxon>Eukaryota</taxon>
        <taxon>Fungi</taxon>
        <taxon>Dikarya</taxon>
        <taxon>Ascomycota</taxon>
        <taxon>Pezizomycotina</taxon>
        <taxon>Dothideomycetes</taxon>
        <taxon>Dothideomycetidae</taxon>
        <taxon>Cladosporiales</taxon>
        <taxon>Cladosporiaceae</taxon>
        <taxon>Cladosporium</taxon>
    </lineage>
</organism>
<dbReference type="GeneID" id="96003856"/>
<evidence type="ECO:0000313" key="5">
    <source>
        <dbReference type="EMBL" id="KAL1588631.1"/>
    </source>
</evidence>
<feature type="compositionally biased region" description="Basic and acidic residues" evidence="3">
    <location>
        <begin position="283"/>
        <end position="295"/>
    </location>
</feature>
<gene>
    <name evidence="5" type="ORF">WHR41_02412</name>
</gene>
<dbReference type="Pfam" id="PF09745">
    <property type="entry name" value="NSRP1_N"/>
    <property type="match status" value="1"/>
</dbReference>
<evidence type="ECO:0000313" key="6">
    <source>
        <dbReference type="Proteomes" id="UP000803884"/>
    </source>
</evidence>
<feature type="compositionally biased region" description="Basic and acidic residues" evidence="3">
    <location>
        <begin position="196"/>
        <end position="217"/>
    </location>
</feature>
<feature type="domain" description="Nuclear speckle splicing regulatory protein 1 N-terminal" evidence="4">
    <location>
        <begin position="103"/>
        <end position="220"/>
    </location>
</feature>
<keyword evidence="2" id="KW-0175">Coiled coil</keyword>